<dbReference type="GO" id="GO:0047631">
    <property type="term" value="F:ADP-ribose diphosphatase activity"/>
    <property type="evidence" value="ECO:0007669"/>
    <property type="project" value="InterPro"/>
</dbReference>
<proteinExistence type="predicted"/>
<evidence type="ECO:0000313" key="1">
    <source>
        <dbReference type="EMBL" id="CAF4073969.1"/>
    </source>
</evidence>
<protein>
    <submittedName>
        <fullName evidence="1">Uncharacterized protein</fullName>
    </submittedName>
</protein>
<dbReference type="PANTHER" id="PTHR13030:SF8">
    <property type="entry name" value="ADP-RIBOSE PYROPHOSPHATASE, MITOCHONDRIAL"/>
    <property type="match status" value="1"/>
</dbReference>
<dbReference type="Pfam" id="PF25969">
    <property type="entry name" value="NUDT9_N"/>
    <property type="match status" value="1"/>
</dbReference>
<name>A0A819SNL5_9BILA</name>
<dbReference type="InterPro" id="IPR015797">
    <property type="entry name" value="NUDIX_hydrolase-like_dom_sf"/>
</dbReference>
<gene>
    <name evidence="1" type="ORF">JBS370_LOCUS30318</name>
</gene>
<dbReference type="InterPro" id="IPR039989">
    <property type="entry name" value="NUDT9"/>
</dbReference>
<dbReference type="PANTHER" id="PTHR13030">
    <property type="entry name" value="NUDIX HYDROLASE"/>
    <property type="match status" value="1"/>
</dbReference>
<comment type="caution">
    <text evidence="1">The sequence shown here is derived from an EMBL/GenBank/DDBJ whole genome shotgun (WGS) entry which is preliminary data.</text>
</comment>
<dbReference type="SUPFAM" id="SSF55811">
    <property type="entry name" value="Nudix"/>
    <property type="match status" value="1"/>
</dbReference>
<feature type="non-terminal residue" evidence="1">
    <location>
        <position position="219"/>
    </location>
</feature>
<organism evidence="1 2">
    <name type="scientific">Rotaria sordida</name>
    <dbReference type="NCBI Taxonomy" id="392033"/>
    <lineage>
        <taxon>Eukaryota</taxon>
        <taxon>Metazoa</taxon>
        <taxon>Spiralia</taxon>
        <taxon>Gnathifera</taxon>
        <taxon>Rotifera</taxon>
        <taxon>Eurotatoria</taxon>
        <taxon>Bdelloidea</taxon>
        <taxon>Philodinida</taxon>
        <taxon>Philodinidae</taxon>
        <taxon>Rotaria</taxon>
    </lineage>
</organism>
<dbReference type="Gene3D" id="3.90.79.10">
    <property type="entry name" value="Nucleoside Triphosphate Pyrophosphohydrolase"/>
    <property type="match status" value="1"/>
</dbReference>
<sequence>SPRRKSTSEFNNIHPKSHRTCRTLSYNNESERFPVPDDKVPWNVIYNDYEPFEYTAERIRQNPKTDPIDPSKINKFNQLDKNIDRRSFTGHYYIDPITYRPRNPIGRTGLTGRGRLYYWGPNHAGDPVITRWLRDENGSIVYRRINAHDRLKPILEFVAIQRKDNKEWALPGVRKVLLDKKRKIHVAIKPKTVRTNRWDFGCILLNSLVDFLRGDYIFI</sequence>
<dbReference type="AlphaFoldDB" id="A0A819SNL5"/>
<accession>A0A819SNL5</accession>
<dbReference type="EMBL" id="CAJOBD010006916">
    <property type="protein sequence ID" value="CAF4073969.1"/>
    <property type="molecule type" value="Genomic_DNA"/>
</dbReference>
<reference evidence="1" key="1">
    <citation type="submission" date="2021-02" db="EMBL/GenBank/DDBJ databases">
        <authorList>
            <person name="Nowell W R."/>
        </authorList>
    </citation>
    <scope>NUCLEOTIDE SEQUENCE</scope>
</reference>
<dbReference type="Proteomes" id="UP000663836">
    <property type="component" value="Unassembled WGS sequence"/>
</dbReference>
<evidence type="ECO:0000313" key="2">
    <source>
        <dbReference type="Proteomes" id="UP000663836"/>
    </source>
</evidence>